<dbReference type="RefSeq" id="XP_068369164.1">
    <property type="nucleotide sequence ID" value="XM_068497300.1"/>
</dbReference>
<comment type="caution">
    <text evidence="3">The sequence shown here is derived from an EMBL/GenBank/DDBJ whole genome shotgun (WGS) entry which is preliminary data.</text>
</comment>
<dbReference type="Gene3D" id="3.80.10.10">
    <property type="entry name" value="Ribonuclease Inhibitor"/>
    <property type="match status" value="2"/>
</dbReference>
<organism evidence="3 4">
    <name type="scientific">Tritrichomonas foetus</name>
    <dbReference type="NCBI Taxonomy" id="1144522"/>
    <lineage>
        <taxon>Eukaryota</taxon>
        <taxon>Metamonada</taxon>
        <taxon>Parabasalia</taxon>
        <taxon>Tritrichomonadida</taxon>
        <taxon>Tritrichomonadidae</taxon>
        <taxon>Tritrichomonas</taxon>
    </lineage>
</organism>
<evidence type="ECO:0008006" key="5">
    <source>
        <dbReference type="Google" id="ProtNLM"/>
    </source>
</evidence>
<keyword evidence="1" id="KW-0175">Coiled coil</keyword>
<dbReference type="SUPFAM" id="SSF52047">
    <property type="entry name" value="RNI-like"/>
    <property type="match status" value="1"/>
</dbReference>
<dbReference type="Pfam" id="PF13516">
    <property type="entry name" value="LRR_6"/>
    <property type="match status" value="4"/>
</dbReference>
<protein>
    <recommendedName>
        <fullName evidence="5">Leucine Rich Repeat family protein</fullName>
    </recommendedName>
</protein>
<accession>A0A1J4L234</accession>
<sequence length="751" mass="84971">MYDGTFDGLFKAKLRDNGIDYSEDDYKRFCLQLESSFSKGVLDLAGQRIGINILTKLTKVLRQAPHIRVFNLYGNLIRDHGIHSLLQLLLANQQVEVLDIGCNDFTNQAVPCLIDIIKQTKIRSLQIGTTGVAWHNNKFALLSLIDIIDAIQETQRIECLNMSGLKMSYREGGRRRHIAQEMADFIANNYVLKSFSLSDNSFVLKEEAILTAGITKNDRLVYLDFHENILQDPIGPTFVSNLANMKHLSYLDLSRCGLSPESGMALARTLAEPNIITILKLNENDLGDQGICEILDVMITNQTLTEVDLSDNHFGETVTSLLNEVIKYNQILYSLDVSKNSIGDSGAFAIADAIADNETLTKLSLSSCKITDEGAIAIAKSLADNQTLKYFKMSNNFLTCECGYKILEYVKNNEKLFVFDVTATQINHFVIKAINDLSKRNRQIQKEVKLQPLKKQIVQLSIQRTKMPEAEMRLANLEKEREHLEKEVIDTENELSSTQVNADTNIKILKKTIEEMKLMIIDEEKSKEKIAVDREKMINEYEALLVDDQTSIEHEKILLSEYDAKGDKIEALIVQDNEEELKKREAIQKLIDETRKLMNDVIEMTKDPEKIREFEPPQFPQDPEEKDKFFLVDELAELQAQEAAKGKRKTRKTSRKKGTVTGRKAARKKKTAAKSSRSLTYLNAAESPLIPPGEKQPEVIDDDVPRFITEADSLPQPQANHVDGYDEPNEKNVSINIPANTAKAKTPRRKS</sequence>
<dbReference type="InterPro" id="IPR052394">
    <property type="entry name" value="LRR-containing"/>
</dbReference>
<name>A0A1J4L234_9EUKA</name>
<dbReference type="VEuPathDB" id="TrichDB:TRFO_13515"/>
<feature type="coiled-coil region" evidence="1">
    <location>
        <begin position="460"/>
        <end position="501"/>
    </location>
</feature>
<dbReference type="PANTHER" id="PTHR24114">
    <property type="entry name" value="LEUCINE RICH REPEAT FAMILY PROTEIN"/>
    <property type="match status" value="1"/>
</dbReference>
<dbReference type="GeneID" id="94832004"/>
<dbReference type="InterPro" id="IPR001611">
    <property type="entry name" value="Leu-rich_rpt"/>
</dbReference>
<gene>
    <name evidence="3" type="ORF">TRFO_13515</name>
</gene>
<dbReference type="Proteomes" id="UP000179807">
    <property type="component" value="Unassembled WGS sequence"/>
</dbReference>
<reference evidence="3" key="1">
    <citation type="submission" date="2016-10" db="EMBL/GenBank/DDBJ databases">
        <authorList>
            <person name="Benchimol M."/>
            <person name="Almeida L.G."/>
            <person name="Vasconcelos A.T."/>
            <person name="Perreira-Neves A."/>
            <person name="Rosa I.A."/>
            <person name="Tasca T."/>
            <person name="Bogo M.R."/>
            <person name="de Souza W."/>
        </authorList>
    </citation>
    <scope>NUCLEOTIDE SEQUENCE [LARGE SCALE GENOMIC DNA]</scope>
    <source>
        <strain evidence="3">K</strain>
    </source>
</reference>
<evidence type="ECO:0000256" key="1">
    <source>
        <dbReference type="SAM" id="Coils"/>
    </source>
</evidence>
<feature type="compositionally biased region" description="Basic residues" evidence="2">
    <location>
        <begin position="646"/>
        <end position="672"/>
    </location>
</feature>
<dbReference type="PANTHER" id="PTHR24114:SF2">
    <property type="entry name" value="F-BOX DOMAIN-CONTAINING PROTEIN-RELATED"/>
    <property type="match status" value="1"/>
</dbReference>
<feature type="region of interest" description="Disordered" evidence="2">
    <location>
        <begin position="641"/>
        <end position="751"/>
    </location>
</feature>
<keyword evidence="4" id="KW-1185">Reference proteome</keyword>
<dbReference type="SMART" id="SM00368">
    <property type="entry name" value="LRR_RI"/>
    <property type="match status" value="8"/>
</dbReference>
<dbReference type="AlphaFoldDB" id="A0A1J4L234"/>
<dbReference type="EMBL" id="MLAK01000156">
    <property type="protein sequence ID" value="OHT16028.1"/>
    <property type="molecule type" value="Genomic_DNA"/>
</dbReference>
<evidence type="ECO:0000313" key="3">
    <source>
        <dbReference type="EMBL" id="OHT16028.1"/>
    </source>
</evidence>
<evidence type="ECO:0000256" key="2">
    <source>
        <dbReference type="SAM" id="MobiDB-lite"/>
    </source>
</evidence>
<proteinExistence type="predicted"/>
<dbReference type="InterPro" id="IPR032675">
    <property type="entry name" value="LRR_dom_sf"/>
</dbReference>
<evidence type="ECO:0000313" key="4">
    <source>
        <dbReference type="Proteomes" id="UP000179807"/>
    </source>
</evidence>
<dbReference type="OrthoDB" id="120976at2759"/>